<accession>A0A9J6QCY1</accession>
<protein>
    <submittedName>
        <fullName evidence="2">Uncharacterized protein</fullName>
    </submittedName>
</protein>
<feature type="signal peptide" evidence="1">
    <location>
        <begin position="1"/>
        <end position="23"/>
    </location>
</feature>
<dbReference type="RefSeq" id="WP_271268258.1">
    <property type="nucleotide sequence ID" value="NZ_JAMGZJ010000076.1"/>
</dbReference>
<evidence type="ECO:0000313" key="3">
    <source>
        <dbReference type="Proteomes" id="UP001061282"/>
    </source>
</evidence>
<evidence type="ECO:0000256" key="1">
    <source>
        <dbReference type="SAM" id="SignalP"/>
    </source>
</evidence>
<sequence length="136" mass="15144">MMKMTRIALAAAALVVCSFTAQAANVEAAPSPAQDPLVQHLKLSPEQVKKIESLHQQLADNVSKIPMTGVKDGALMDMFHSGKWDESTVKNQLAAFSKIEEQTRYYRVKYYFDVSRVLTPEQRTQVKSDMAEALAN</sequence>
<reference evidence="2" key="1">
    <citation type="submission" date="2022-05" db="EMBL/GenBank/DDBJ databases">
        <title>Description of a novel species of Leclercia; Leclercia tamurae and the Proposal for a Novel Genus Silvania gen. nov. Containing Two Novel Species Silvania hatchlandensis sp. nov. and Silvania confinis sp. nov. Isolated from the Rhizosphere of Oak.</title>
        <authorList>
            <person name="Maddock D.W."/>
            <person name="Brady C.L."/>
            <person name="Denman S."/>
            <person name="Arnold D."/>
        </authorList>
    </citation>
    <scope>NUCLEOTIDE SEQUENCE</scope>
    <source>
        <strain evidence="2">H4N4</strain>
    </source>
</reference>
<dbReference type="Gene3D" id="1.20.120.1490">
    <property type="match status" value="1"/>
</dbReference>
<dbReference type="AlphaFoldDB" id="A0A9J6QCY1"/>
<proteinExistence type="predicted"/>
<comment type="caution">
    <text evidence="2">The sequence shown here is derived from an EMBL/GenBank/DDBJ whole genome shotgun (WGS) entry which is preliminary data.</text>
</comment>
<gene>
    <name evidence="2" type="ORF">M8013_13170</name>
</gene>
<feature type="chain" id="PRO_5039927631" evidence="1">
    <location>
        <begin position="24"/>
        <end position="136"/>
    </location>
</feature>
<keyword evidence="3" id="KW-1185">Reference proteome</keyword>
<dbReference type="InterPro" id="IPR012899">
    <property type="entry name" value="LTXXQ"/>
</dbReference>
<dbReference type="EMBL" id="JAMGZJ010000076">
    <property type="protein sequence ID" value="MCU6669696.1"/>
    <property type="molecule type" value="Genomic_DNA"/>
</dbReference>
<dbReference type="GO" id="GO:0042597">
    <property type="term" value="C:periplasmic space"/>
    <property type="evidence" value="ECO:0007669"/>
    <property type="project" value="InterPro"/>
</dbReference>
<name>A0A9J6QCY1_9ENTR</name>
<keyword evidence="1" id="KW-0732">Signal</keyword>
<evidence type="ECO:0000313" key="2">
    <source>
        <dbReference type="EMBL" id="MCU6669696.1"/>
    </source>
</evidence>
<dbReference type="Proteomes" id="UP001061282">
    <property type="component" value="Unassembled WGS sequence"/>
</dbReference>
<organism evidence="2 3">
    <name type="scientific">Silvania confinis</name>
    <dbReference type="NCBI Taxonomy" id="2926470"/>
    <lineage>
        <taxon>Bacteria</taxon>
        <taxon>Pseudomonadati</taxon>
        <taxon>Pseudomonadota</taxon>
        <taxon>Gammaproteobacteria</taxon>
        <taxon>Enterobacterales</taxon>
        <taxon>Enterobacteriaceae</taxon>
        <taxon>Silvania</taxon>
    </lineage>
</organism>
<dbReference type="CDD" id="cd09916">
    <property type="entry name" value="CpxP_like"/>
    <property type="match status" value="1"/>
</dbReference>